<gene>
    <name evidence="3" type="ordered locus">Arad_9122</name>
</gene>
<dbReference type="KEGG" id="ara:Arad_9122"/>
<proteinExistence type="predicted"/>
<feature type="chain" id="PRO_5002884872" description="LTXXQ motif family protein" evidence="2">
    <location>
        <begin position="27"/>
        <end position="215"/>
    </location>
</feature>
<evidence type="ECO:0000313" key="4">
    <source>
        <dbReference type="Proteomes" id="UP000001600"/>
    </source>
</evidence>
<evidence type="ECO:0000256" key="2">
    <source>
        <dbReference type="SAM" id="SignalP"/>
    </source>
</evidence>
<sequence>MIMRQLRIVATVLMTAIGGMSTTVLAAEPAITPTDQALPGTEMTHPMPEAMAPQGPPCPGPCGGPEMDEHMMAFGKGMPFPPPHGMPGDFHRPDPALELAAKLSALETLIGIHSAQLDAWRDYTSALTDFFAPPRHEPMGPPPVDGAKPANADSGAGKSNELFGEQAADRALDRAAKARVLKDKATALHNVLTPDQFAKLEDAERSLEPGPHGFH</sequence>
<feature type="region of interest" description="Disordered" evidence="1">
    <location>
        <begin position="137"/>
        <end position="160"/>
    </location>
</feature>
<dbReference type="AlphaFoldDB" id="B9JJY9"/>
<evidence type="ECO:0008006" key="5">
    <source>
        <dbReference type="Google" id="ProtNLM"/>
    </source>
</evidence>
<feature type="region of interest" description="Disordered" evidence="1">
    <location>
        <begin position="192"/>
        <end position="215"/>
    </location>
</feature>
<dbReference type="Proteomes" id="UP000001600">
    <property type="component" value="Chromosome 2"/>
</dbReference>
<keyword evidence="2" id="KW-0732">Signal</keyword>
<dbReference type="HOGENOM" id="CLU_110575_0_0_5"/>
<reference evidence="3 4" key="1">
    <citation type="journal article" date="2009" name="J. Bacteriol.">
        <title>Genome sequences of three Agrobacterium biovars help elucidate the evolution of multichromosome genomes in bacteria.</title>
        <authorList>
            <person name="Slater S.C."/>
            <person name="Goldman B.S."/>
            <person name="Goodner B."/>
            <person name="Setubal J.C."/>
            <person name="Farrand S.K."/>
            <person name="Nester E.W."/>
            <person name="Burr T.J."/>
            <person name="Banta L."/>
            <person name="Dickerman A.W."/>
            <person name="Paulsen I."/>
            <person name="Otten L."/>
            <person name="Suen G."/>
            <person name="Welch R."/>
            <person name="Almeida N.F."/>
            <person name="Arnold F."/>
            <person name="Burton O.T."/>
            <person name="Du Z."/>
            <person name="Ewing A."/>
            <person name="Godsy E."/>
            <person name="Heisel S."/>
            <person name="Houmiel K.L."/>
            <person name="Jhaveri J."/>
            <person name="Lu J."/>
            <person name="Miller N.M."/>
            <person name="Norton S."/>
            <person name="Chen Q."/>
            <person name="Phoolcharoen W."/>
            <person name="Ohlin V."/>
            <person name="Ondrusek D."/>
            <person name="Pride N."/>
            <person name="Stricklin S.L."/>
            <person name="Sun J."/>
            <person name="Wheeler C."/>
            <person name="Wilson L."/>
            <person name="Zhu H."/>
            <person name="Wood D.W."/>
        </authorList>
    </citation>
    <scope>NUCLEOTIDE SEQUENCE [LARGE SCALE GENOMIC DNA]</scope>
    <source>
        <strain evidence="4">K84 / ATCC BAA-868</strain>
    </source>
</reference>
<organism evidence="3 4">
    <name type="scientific">Rhizobium rhizogenes (strain K84 / ATCC BAA-868)</name>
    <name type="common">Agrobacterium radiobacter</name>
    <dbReference type="NCBI Taxonomy" id="311403"/>
    <lineage>
        <taxon>Bacteria</taxon>
        <taxon>Pseudomonadati</taxon>
        <taxon>Pseudomonadota</taxon>
        <taxon>Alphaproteobacteria</taxon>
        <taxon>Hyphomicrobiales</taxon>
        <taxon>Rhizobiaceae</taxon>
        <taxon>Rhizobium/Agrobacterium group</taxon>
        <taxon>Rhizobium</taxon>
    </lineage>
</organism>
<accession>B9JJY9</accession>
<feature type="compositionally biased region" description="Basic and acidic residues" evidence="1">
    <location>
        <begin position="198"/>
        <end position="207"/>
    </location>
</feature>
<evidence type="ECO:0000313" key="3">
    <source>
        <dbReference type="EMBL" id="ACM30231.1"/>
    </source>
</evidence>
<name>B9JJY9_RHIR8</name>
<protein>
    <recommendedName>
        <fullName evidence="5">LTXXQ motif family protein</fullName>
    </recommendedName>
</protein>
<dbReference type="EMBL" id="CP000629">
    <property type="protein sequence ID" value="ACM30231.1"/>
    <property type="molecule type" value="Genomic_DNA"/>
</dbReference>
<dbReference type="eggNOG" id="ENOG5033P70">
    <property type="taxonomic scope" value="Bacteria"/>
</dbReference>
<evidence type="ECO:0000256" key="1">
    <source>
        <dbReference type="SAM" id="MobiDB-lite"/>
    </source>
</evidence>
<feature type="signal peptide" evidence="2">
    <location>
        <begin position="1"/>
        <end position="26"/>
    </location>
</feature>